<dbReference type="InterPro" id="IPR036236">
    <property type="entry name" value="Znf_C2H2_sf"/>
</dbReference>
<proteinExistence type="predicted"/>
<dbReference type="PROSITE" id="PS00028">
    <property type="entry name" value="ZINC_FINGER_C2H2_1"/>
    <property type="match status" value="1"/>
</dbReference>
<evidence type="ECO:0000256" key="1">
    <source>
        <dbReference type="ARBA" id="ARBA00022723"/>
    </source>
</evidence>
<dbReference type="PANTHER" id="PTHR45988:SF18">
    <property type="entry name" value="C2H2-TYPE ZINC FINGER FAMILY PROTEIN"/>
    <property type="match status" value="1"/>
</dbReference>
<gene>
    <name evidence="10" type="ORF">O6P43_017156</name>
</gene>
<dbReference type="SUPFAM" id="SSF57667">
    <property type="entry name" value="beta-beta-alpha zinc fingers"/>
    <property type="match status" value="1"/>
</dbReference>
<accession>A0AAD7PNM6</accession>
<dbReference type="KEGG" id="qsa:O6P43_017156"/>
<keyword evidence="5" id="KW-0805">Transcription regulation</keyword>
<evidence type="ECO:0000259" key="9">
    <source>
        <dbReference type="PROSITE" id="PS50157"/>
    </source>
</evidence>
<evidence type="ECO:0000256" key="7">
    <source>
        <dbReference type="PROSITE-ProRule" id="PRU00042"/>
    </source>
</evidence>
<evidence type="ECO:0000313" key="11">
    <source>
        <dbReference type="Proteomes" id="UP001163823"/>
    </source>
</evidence>
<dbReference type="Proteomes" id="UP001163823">
    <property type="component" value="Chromosome 7"/>
</dbReference>
<evidence type="ECO:0000256" key="3">
    <source>
        <dbReference type="ARBA" id="ARBA00022771"/>
    </source>
</evidence>
<dbReference type="InterPro" id="IPR044653">
    <property type="entry name" value="AZF1/2/3-like"/>
</dbReference>
<keyword evidence="4" id="KW-0862">Zinc</keyword>
<evidence type="ECO:0000256" key="6">
    <source>
        <dbReference type="ARBA" id="ARBA00023163"/>
    </source>
</evidence>
<keyword evidence="6" id="KW-0804">Transcription</keyword>
<dbReference type="GO" id="GO:0003700">
    <property type="term" value="F:DNA-binding transcription factor activity"/>
    <property type="evidence" value="ECO:0007669"/>
    <property type="project" value="InterPro"/>
</dbReference>
<keyword evidence="1" id="KW-0479">Metal-binding</keyword>
<dbReference type="GO" id="GO:0000976">
    <property type="term" value="F:transcription cis-regulatory region binding"/>
    <property type="evidence" value="ECO:0007669"/>
    <property type="project" value="TreeGrafter"/>
</dbReference>
<evidence type="ECO:0000256" key="5">
    <source>
        <dbReference type="ARBA" id="ARBA00023015"/>
    </source>
</evidence>
<evidence type="ECO:0000256" key="8">
    <source>
        <dbReference type="SAM" id="MobiDB-lite"/>
    </source>
</evidence>
<reference evidence="10" key="1">
    <citation type="journal article" date="2023" name="Science">
        <title>Elucidation of the pathway for biosynthesis of saponin adjuvants from the soapbark tree.</title>
        <authorList>
            <person name="Reed J."/>
            <person name="Orme A."/>
            <person name="El-Demerdash A."/>
            <person name="Owen C."/>
            <person name="Martin L.B.B."/>
            <person name="Misra R.C."/>
            <person name="Kikuchi S."/>
            <person name="Rejzek M."/>
            <person name="Martin A.C."/>
            <person name="Harkess A."/>
            <person name="Leebens-Mack J."/>
            <person name="Louveau T."/>
            <person name="Stephenson M.J."/>
            <person name="Osbourn A."/>
        </authorList>
    </citation>
    <scope>NUCLEOTIDE SEQUENCE</scope>
    <source>
        <strain evidence="10">S10</strain>
    </source>
</reference>
<dbReference type="Gene3D" id="3.30.160.60">
    <property type="entry name" value="Classic Zinc Finger"/>
    <property type="match status" value="1"/>
</dbReference>
<evidence type="ECO:0000256" key="4">
    <source>
        <dbReference type="ARBA" id="ARBA00022833"/>
    </source>
</evidence>
<keyword evidence="2" id="KW-0677">Repeat</keyword>
<dbReference type="PROSITE" id="PS50157">
    <property type="entry name" value="ZINC_FINGER_C2H2_2"/>
    <property type="match status" value="1"/>
</dbReference>
<dbReference type="EMBL" id="JARAOO010000007">
    <property type="protein sequence ID" value="KAJ7961857.1"/>
    <property type="molecule type" value="Genomic_DNA"/>
</dbReference>
<keyword evidence="3 7" id="KW-0863">Zinc-finger</keyword>
<name>A0AAD7PNM6_QUISA</name>
<dbReference type="PANTHER" id="PTHR45988">
    <property type="entry name" value="C2H2 TYPE ZINC FINGER TRANSCRIPTION FACTOR FAMILY-RELATED"/>
    <property type="match status" value="1"/>
</dbReference>
<feature type="compositionally biased region" description="Basic residues" evidence="8">
    <location>
        <begin position="44"/>
        <end position="55"/>
    </location>
</feature>
<dbReference type="AlphaFoldDB" id="A0AAD7PNM6"/>
<dbReference type="GO" id="GO:0005634">
    <property type="term" value="C:nucleus"/>
    <property type="evidence" value="ECO:0007669"/>
    <property type="project" value="TreeGrafter"/>
</dbReference>
<feature type="region of interest" description="Disordered" evidence="8">
    <location>
        <begin position="26"/>
        <end position="60"/>
    </location>
</feature>
<feature type="domain" description="C2H2-type" evidence="9">
    <location>
        <begin position="63"/>
        <end position="90"/>
    </location>
</feature>
<evidence type="ECO:0000256" key="2">
    <source>
        <dbReference type="ARBA" id="ARBA00022737"/>
    </source>
</evidence>
<sequence length="123" mass="14010">MATNLAIVRYQAVDYCSTIPLQTLPPIPAPAPAPAPPTFSNPRRSMRSVQRRKRNSSTNVKQYKCRYCNNNFRSGQVLGGHMTKHRKEMREERCQALTYQPPNEDDAVLALPDLNLPYSTEFD</sequence>
<protein>
    <submittedName>
        <fullName evidence="10">C2H2 and C2HC zinc fingers superfamily protein</fullName>
    </submittedName>
</protein>
<dbReference type="Pfam" id="PF13912">
    <property type="entry name" value="zf-C2H2_6"/>
    <property type="match status" value="1"/>
</dbReference>
<comment type="caution">
    <text evidence="10">The sequence shown here is derived from an EMBL/GenBank/DDBJ whole genome shotgun (WGS) entry which is preliminary data.</text>
</comment>
<keyword evidence="11" id="KW-1185">Reference proteome</keyword>
<evidence type="ECO:0000313" key="10">
    <source>
        <dbReference type="EMBL" id="KAJ7961857.1"/>
    </source>
</evidence>
<dbReference type="InterPro" id="IPR013087">
    <property type="entry name" value="Znf_C2H2_type"/>
</dbReference>
<organism evidence="10 11">
    <name type="scientific">Quillaja saponaria</name>
    <name type="common">Soap bark tree</name>
    <dbReference type="NCBI Taxonomy" id="32244"/>
    <lineage>
        <taxon>Eukaryota</taxon>
        <taxon>Viridiplantae</taxon>
        <taxon>Streptophyta</taxon>
        <taxon>Embryophyta</taxon>
        <taxon>Tracheophyta</taxon>
        <taxon>Spermatophyta</taxon>
        <taxon>Magnoliopsida</taxon>
        <taxon>eudicotyledons</taxon>
        <taxon>Gunneridae</taxon>
        <taxon>Pentapetalae</taxon>
        <taxon>rosids</taxon>
        <taxon>fabids</taxon>
        <taxon>Fabales</taxon>
        <taxon>Quillajaceae</taxon>
        <taxon>Quillaja</taxon>
    </lineage>
</organism>
<feature type="compositionally biased region" description="Pro residues" evidence="8">
    <location>
        <begin position="26"/>
        <end position="39"/>
    </location>
</feature>
<dbReference type="GO" id="GO:0008270">
    <property type="term" value="F:zinc ion binding"/>
    <property type="evidence" value="ECO:0007669"/>
    <property type="project" value="UniProtKB-KW"/>
</dbReference>